<reference evidence="2 3" key="1">
    <citation type="journal article" date="2014" name="Virology">
        <title>The complete genome sequence of the Alphaentomopoxvirus Anomala cuprea entomopoxvirus, including its terminal hairpin loop sequences, suggests a potentially unique mode of apoptosis inhibition and mode of DNA replication.</title>
        <authorList>
            <person name="Mitsuhashi W."/>
            <person name="Miyamoto K."/>
            <person name="Wada S."/>
        </authorList>
    </citation>
    <scope>NUCLEOTIDE SEQUENCE [LARGE SCALE GENOMIC DNA]</scope>
    <source>
        <strain evidence="2">CV6M</strain>
    </source>
</reference>
<proteinExistence type="predicted"/>
<dbReference type="RefSeq" id="YP_009001609.1">
    <property type="nucleotide sequence ID" value="NC_023426.1"/>
</dbReference>
<name>W6JLJ4_9POXV</name>
<dbReference type="EMBL" id="AP013055">
    <property type="protein sequence ID" value="BAO49496.1"/>
    <property type="molecule type" value="Genomic_DNA"/>
</dbReference>
<feature type="compositionally biased region" description="Polar residues" evidence="1">
    <location>
        <begin position="112"/>
        <end position="121"/>
    </location>
</feature>
<protein>
    <submittedName>
        <fullName evidence="2">Uncharacterized protein</fullName>
    </submittedName>
</protein>
<dbReference type="GeneID" id="18263565"/>
<evidence type="ECO:0000256" key="1">
    <source>
        <dbReference type="SAM" id="MobiDB-lite"/>
    </source>
</evidence>
<keyword evidence="3" id="KW-1185">Reference proteome</keyword>
<evidence type="ECO:0000313" key="2">
    <source>
        <dbReference type="EMBL" id="BAO49496.1"/>
    </source>
</evidence>
<sequence length="137" mass="15696">MTTTTVPTYRSYRSLELLYRNGDDVQLIMLVNLETMERFKNKEISLPGMKIMSEVLGSAGMHENLYESLTKGYYEAGDQGEDCPRRTQTGRCDERFRKGPRTGPYYDERGRGTQQQENTSAGEIPLDRTLLSNVLTR</sequence>
<evidence type="ECO:0000313" key="3">
    <source>
        <dbReference type="Proteomes" id="UP000174145"/>
    </source>
</evidence>
<feature type="region of interest" description="Disordered" evidence="1">
    <location>
        <begin position="77"/>
        <end position="125"/>
    </location>
</feature>
<accession>W6JLJ4</accession>
<dbReference type="KEGG" id="vg:18263565"/>
<dbReference type="Proteomes" id="UP000174145">
    <property type="component" value="Segment"/>
</dbReference>
<organism evidence="2 3">
    <name type="scientific">Alphaentomopoxvirus acuprea</name>
    <dbReference type="NCBI Taxonomy" id="62099"/>
    <lineage>
        <taxon>Viruses</taxon>
        <taxon>Varidnaviria</taxon>
        <taxon>Bamfordvirae</taxon>
        <taxon>Nucleocytoviricota</taxon>
        <taxon>Pokkesviricetes</taxon>
        <taxon>Chitovirales</taxon>
        <taxon>Poxviridae</taxon>
        <taxon>Entomopoxvirinae</taxon>
        <taxon>Alphaentomopoxvirus</taxon>
    </lineage>
</organism>